<dbReference type="InterPro" id="IPR017871">
    <property type="entry name" value="ABC_transporter-like_CS"/>
</dbReference>
<evidence type="ECO:0000313" key="9">
    <source>
        <dbReference type="EMBL" id="ADB52786.1"/>
    </source>
</evidence>
<dbReference type="InterPro" id="IPR003593">
    <property type="entry name" value="AAA+_ATPase"/>
</dbReference>
<proteinExistence type="inferred from homology"/>
<dbReference type="InterPro" id="IPR027417">
    <property type="entry name" value="P-loop_NTPase"/>
</dbReference>
<dbReference type="NCBIfam" id="TIGR01727">
    <property type="entry name" value="oligo_HPY"/>
    <property type="match status" value="1"/>
</dbReference>
<dbReference type="InterPro" id="IPR050388">
    <property type="entry name" value="ABC_Ni/Peptide_Import"/>
</dbReference>
<dbReference type="Gene3D" id="3.40.50.300">
    <property type="entry name" value="P-loop containing nucleotide triphosphate hydrolases"/>
    <property type="match status" value="1"/>
</dbReference>
<reference evidence="10" key="2">
    <citation type="submission" date="2010-01" db="EMBL/GenBank/DDBJ databases">
        <title>The complete genome of Conexibacter woesei DSM 14684.</title>
        <authorList>
            <consortium name="US DOE Joint Genome Institute (JGI-PGF)"/>
            <person name="Lucas S."/>
            <person name="Copeland A."/>
            <person name="Lapidus A."/>
            <person name="Glavina del Rio T."/>
            <person name="Dalin E."/>
            <person name="Tice H."/>
            <person name="Bruce D."/>
            <person name="Goodwin L."/>
            <person name="Pitluck S."/>
            <person name="Kyrpides N."/>
            <person name="Mavromatis K."/>
            <person name="Ivanova N."/>
            <person name="Mikhailova N."/>
            <person name="Chertkov O."/>
            <person name="Brettin T."/>
            <person name="Detter J.C."/>
            <person name="Han C."/>
            <person name="Larimer F."/>
            <person name="Land M."/>
            <person name="Hauser L."/>
            <person name="Markowitz V."/>
            <person name="Cheng J.-F."/>
            <person name="Hugenholtz P."/>
            <person name="Woyke T."/>
            <person name="Wu D."/>
            <person name="Pukall R."/>
            <person name="Steenblock K."/>
            <person name="Schneider S."/>
            <person name="Klenk H.-P."/>
            <person name="Eisen J.A."/>
        </authorList>
    </citation>
    <scope>NUCLEOTIDE SEQUENCE [LARGE SCALE GENOMIC DNA]</scope>
    <source>
        <strain evidence="10">DSM 14684 / CIP 108061 / JCM 11494 / NBRC 100937 / ID131577</strain>
    </source>
</reference>
<dbReference type="GO" id="GO:0015833">
    <property type="term" value="P:peptide transport"/>
    <property type="evidence" value="ECO:0007669"/>
    <property type="project" value="InterPro"/>
</dbReference>
<keyword evidence="3" id="KW-0813">Transport</keyword>
<dbReference type="GO" id="GO:0016887">
    <property type="term" value="F:ATP hydrolysis activity"/>
    <property type="evidence" value="ECO:0007669"/>
    <property type="project" value="InterPro"/>
</dbReference>
<dbReference type="FunFam" id="3.40.50.300:FF:000016">
    <property type="entry name" value="Oligopeptide ABC transporter ATP-binding component"/>
    <property type="match status" value="1"/>
</dbReference>
<dbReference type="InterPro" id="IPR013563">
    <property type="entry name" value="Oligopep_ABC_C"/>
</dbReference>
<comment type="similarity">
    <text evidence="2">Belongs to the ABC transporter superfamily.</text>
</comment>
<evidence type="ECO:0000259" key="8">
    <source>
        <dbReference type="PROSITE" id="PS50893"/>
    </source>
</evidence>
<name>D3F6Y8_CONWI</name>
<evidence type="ECO:0000256" key="6">
    <source>
        <dbReference type="ARBA" id="ARBA00022840"/>
    </source>
</evidence>
<keyword evidence="7" id="KW-0472">Membrane</keyword>
<dbReference type="GO" id="GO:0005886">
    <property type="term" value="C:plasma membrane"/>
    <property type="evidence" value="ECO:0007669"/>
    <property type="project" value="UniProtKB-SubCell"/>
</dbReference>
<evidence type="ECO:0000256" key="5">
    <source>
        <dbReference type="ARBA" id="ARBA00022741"/>
    </source>
</evidence>
<dbReference type="eggNOG" id="COG0444">
    <property type="taxonomic scope" value="Bacteria"/>
</dbReference>
<comment type="subcellular location">
    <subcellularLocation>
        <location evidence="1">Cell membrane</location>
        <topology evidence="1">Peripheral membrane protein</topology>
    </subcellularLocation>
</comment>
<evidence type="ECO:0000256" key="7">
    <source>
        <dbReference type="ARBA" id="ARBA00023136"/>
    </source>
</evidence>
<dbReference type="PROSITE" id="PS50893">
    <property type="entry name" value="ABC_TRANSPORTER_2"/>
    <property type="match status" value="1"/>
</dbReference>
<evidence type="ECO:0000313" key="10">
    <source>
        <dbReference type="Proteomes" id="UP000008229"/>
    </source>
</evidence>
<dbReference type="SMART" id="SM00382">
    <property type="entry name" value="AAA"/>
    <property type="match status" value="1"/>
</dbReference>
<dbReference type="HOGENOM" id="CLU_000604_1_23_11"/>
<dbReference type="RefSeq" id="WP_012935837.1">
    <property type="nucleotide sequence ID" value="NC_013739.1"/>
</dbReference>
<keyword evidence="10" id="KW-1185">Reference proteome</keyword>
<dbReference type="CDD" id="cd03257">
    <property type="entry name" value="ABC_NikE_OppD_transporters"/>
    <property type="match status" value="1"/>
</dbReference>
<evidence type="ECO:0000256" key="4">
    <source>
        <dbReference type="ARBA" id="ARBA00022475"/>
    </source>
</evidence>
<accession>D3F6Y8</accession>
<reference evidence="9 10" key="1">
    <citation type="journal article" date="2010" name="Stand. Genomic Sci.">
        <title>Complete genome sequence of Conexibacter woesei type strain (ID131577).</title>
        <authorList>
            <person name="Pukall R."/>
            <person name="Lapidus A."/>
            <person name="Glavina Del Rio T."/>
            <person name="Copeland A."/>
            <person name="Tice H."/>
            <person name="Cheng J.-F."/>
            <person name="Lucas S."/>
            <person name="Chen F."/>
            <person name="Nolan M."/>
            <person name="Bruce D."/>
            <person name="Goodwin L."/>
            <person name="Pitluck S."/>
            <person name="Mavromatis K."/>
            <person name="Ivanova N."/>
            <person name="Ovchinnikova G."/>
            <person name="Pati A."/>
            <person name="Chen A."/>
            <person name="Palaniappan K."/>
            <person name="Land M."/>
            <person name="Hauser L."/>
            <person name="Chang Y.-J."/>
            <person name="Jeffries C.D."/>
            <person name="Chain P."/>
            <person name="Meincke L."/>
            <person name="Sims D."/>
            <person name="Brettin T."/>
            <person name="Detter J.C."/>
            <person name="Rohde M."/>
            <person name="Goeker M."/>
            <person name="Bristow J."/>
            <person name="Eisen J.A."/>
            <person name="Markowitz V."/>
            <person name="Kyrpides N.C."/>
            <person name="Klenk H.-P."/>
            <person name="Hugenholtz P."/>
        </authorList>
    </citation>
    <scope>NUCLEOTIDE SEQUENCE [LARGE SCALE GENOMIC DNA]</scope>
    <source>
        <strain evidence="10">DSM 14684 / CIP 108061 / JCM 11494 / NBRC 100937 / ID131577</strain>
    </source>
</reference>
<gene>
    <name evidence="9" type="ordered locus">Cwoe_4372</name>
</gene>
<dbReference type="PANTHER" id="PTHR43297:SF2">
    <property type="entry name" value="DIPEPTIDE TRANSPORT ATP-BINDING PROTEIN DPPD"/>
    <property type="match status" value="1"/>
</dbReference>
<protein>
    <submittedName>
        <fullName evidence="9">Oligopeptide/dipeptide ABC transporter, ATPase subunit</fullName>
    </submittedName>
</protein>
<keyword evidence="5" id="KW-0547">Nucleotide-binding</keyword>
<organism evidence="9 10">
    <name type="scientific">Conexibacter woesei (strain DSM 14684 / CCUG 47730 / CIP 108061 / JCM 11494 / NBRC 100937 / ID131577)</name>
    <dbReference type="NCBI Taxonomy" id="469383"/>
    <lineage>
        <taxon>Bacteria</taxon>
        <taxon>Bacillati</taxon>
        <taxon>Actinomycetota</taxon>
        <taxon>Thermoleophilia</taxon>
        <taxon>Solirubrobacterales</taxon>
        <taxon>Conexibacteraceae</taxon>
        <taxon>Conexibacter</taxon>
    </lineage>
</organism>
<sequence>MTPTPSVLQVDDLGVDFVQGDRRTRAVDGVSFAVAPGQVLALVGESGCGKSATATALAGLLPVSAHVSGSIRLDDRELHGLGERELARLRGRDMSMIFQDPTSSLNPVLSVGRQVAEPLRRHAGLSRREARRRAVELIDEVGIADPVRRAREYPHQLSGGMCQRVMIAIAIACNPRVLVADEPTTALDATVQATILELLRRLVAERGMALLLITHDLGVVADVADRVIVMYAGRSVEQGAVAELFAHPRHPYTRALLGATPTPGDDKRARLAEIPGMVPALAGPARDCTFAARCRHAQADCRRLRPELAPAGRHEVSCLHPEGGR</sequence>
<keyword evidence="4" id="KW-1003">Cell membrane</keyword>
<dbReference type="InterPro" id="IPR003439">
    <property type="entry name" value="ABC_transporter-like_ATP-bd"/>
</dbReference>
<evidence type="ECO:0000256" key="3">
    <source>
        <dbReference type="ARBA" id="ARBA00022448"/>
    </source>
</evidence>
<evidence type="ECO:0000256" key="1">
    <source>
        <dbReference type="ARBA" id="ARBA00004202"/>
    </source>
</evidence>
<dbReference type="AlphaFoldDB" id="D3F6Y8"/>
<dbReference type="Pfam" id="PF00005">
    <property type="entry name" value="ABC_tran"/>
    <property type="match status" value="1"/>
</dbReference>
<dbReference type="OrthoDB" id="8481147at2"/>
<dbReference type="STRING" id="469383.Cwoe_4372"/>
<dbReference type="Pfam" id="PF08352">
    <property type="entry name" value="oligo_HPY"/>
    <property type="match status" value="1"/>
</dbReference>
<dbReference type="Proteomes" id="UP000008229">
    <property type="component" value="Chromosome"/>
</dbReference>
<dbReference type="KEGG" id="cwo:Cwoe_4372"/>
<keyword evidence="6" id="KW-0067">ATP-binding</keyword>
<dbReference type="GO" id="GO:0005524">
    <property type="term" value="F:ATP binding"/>
    <property type="evidence" value="ECO:0007669"/>
    <property type="project" value="UniProtKB-KW"/>
</dbReference>
<dbReference type="PROSITE" id="PS00211">
    <property type="entry name" value="ABC_TRANSPORTER_1"/>
    <property type="match status" value="1"/>
</dbReference>
<dbReference type="EMBL" id="CP001854">
    <property type="protein sequence ID" value="ADB52786.1"/>
    <property type="molecule type" value="Genomic_DNA"/>
</dbReference>
<dbReference type="PANTHER" id="PTHR43297">
    <property type="entry name" value="OLIGOPEPTIDE TRANSPORT ATP-BINDING PROTEIN APPD"/>
    <property type="match status" value="1"/>
</dbReference>
<feature type="domain" description="ABC transporter" evidence="8">
    <location>
        <begin position="8"/>
        <end position="257"/>
    </location>
</feature>
<evidence type="ECO:0000256" key="2">
    <source>
        <dbReference type="ARBA" id="ARBA00005417"/>
    </source>
</evidence>
<dbReference type="SUPFAM" id="SSF52540">
    <property type="entry name" value="P-loop containing nucleoside triphosphate hydrolases"/>
    <property type="match status" value="1"/>
</dbReference>